<protein>
    <submittedName>
        <fullName evidence="2">Uncharacterized protein</fullName>
    </submittedName>
</protein>
<dbReference type="EMBL" id="BFAD01000005">
    <property type="protein sequence ID" value="GBE83563.1"/>
    <property type="molecule type" value="Genomic_DNA"/>
</dbReference>
<dbReference type="STRING" id="139825.A0A401GMX9"/>
<evidence type="ECO:0000313" key="3">
    <source>
        <dbReference type="Proteomes" id="UP000287166"/>
    </source>
</evidence>
<accession>A0A401GMX9</accession>
<dbReference type="InParanoid" id="A0A401GMX9"/>
<gene>
    <name evidence="2" type="ORF">SCP_0506180</name>
</gene>
<dbReference type="Proteomes" id="UP000287166">
    <property type="component" value="Unassembled WGS sequence"/>
</dbReference>
<proteinExistence type="predicted"/>
<dbReference type="AlphaFoldDB" id="A0A401GMX9"/>
<feature type="region of interest" description="Disordered" evidence="1">
    <location>
        <begin position="138"/>
        <end position="167"/>
    </location>
</feature>
<evidence type="ECO:0000256" key="1">
    <source>
        <dbReference type="SAM" id="MobiDB-lite"/>
    </source>
</evidence>
<dbReference type="OrthoDB" id="3143319at2759"/>
<keyword evidence="3" id="KW-1185">Reference proteome</keyword>
<comment type="caution">
    <text evidence="2">The sequence shown here is derived from an EMBL/GenBank/DDBJ whole genome shotgun (WGS) entry which is preliminary data.</text>
</comment>
<feature type="compositionally biased region" description="Basic and acidic residues" evidence="1">
    <location>
        <begin position="158"/>
        <end position="167"/>
    </location>
</feature>
<organism evidence="2 3">
    <name type="scientific">Sparassis crispa</name>
    <dbReference type="NCBI Taxonomy" id="139825"/>
    <lineage>
        <taxon>Eukaryota</taxon>
        <taxon>Fungi</taxon>
        <taxon>Dikarya</taxon>
        <taxon>Basidiomycota</taxon>
        <taxon>Agaricomycotina</taxon>
        <taxon>Agaricomycetes</taxon>
        <taxon>Polyporales</taxon>
        <taxon>Sparassidaceae</taxon>
        <taxon>Sparassis</taxon>
    </lineage>
</organism>
<name>A0A401GMX9_9APHY</name>
<dbReference type="GeneID" id="38780480"/>
<reference evidence="2 3" key="1">
    <citation type="journal article" date="2018" name="Sci. Rep.">
        <title>Genome sequence of the cauliflower mushroom Sparassis crispa (Hanabiratake) and its association with beneficial usage.</title>
        <authorList>
            <person name="Kiyama R."/>
            <person name="Furutani Y."/>
            <person name="Kawaguchi K."/>
            <person name="Nakanishi T."/>
        </authorList>
    </citation>
    <scope>NUCLEOTIDE SEQUENCE [LARGE SCALE GENOMIC DNA]</scope>
</reference>
<evidence type="ECO:0000313" key="2">
    <source>
        <dbReference type="EMBL" id="GBE83563.1"/>
    </source>
</evidence>
<sequence>MSTQQNEDQVTVHSWACHDFQPISSQELLDKGRFLVRAASRVDRWFQPVIKASANIRSCGAAFEYSQHAPRCDSLDVRNQVAMTDLLQEWSSDVTVDENEAFRLEDLEEFQNSDLTCVFHKPSITALIPAMPPANQLAPGLEPKRSRKGIIGESCSDEPPRKRPRLDHSSLSKLLPQPHFHPSVFSAGDFSPSDIGRNAFYPKLTSRPVPPHTEEAMQEYLADPYARGAWIIPVRGTLPWDDCTSASILAAPSTLSQEVRILLPSGPSSRPGQFPADLLSDEITWTHHALSTFWEFLLAIRDAGTLGPLSLSFHAAPVTDPAESSWSNALLPGNHEHYGIHRSATDNSFPPLRSPLFSVDHIKVYHDTQYTKHVRNVLYAWSYSCVLAEDGSVHDAPQVRQRGKREASTSRMGKDLNLQKIRMLKGARLVLVDEKSKAVLTC</sequence>
<dbReference type="RefSeq" id="XP_027614476.1">
    <property type="nucleotide sequence ID" value="XM_027758675.1"/>
</dbReference>